<evidence type="ECO:0000256" key="5">
    <source>
        <dbReference type="ARBA" id="ARBA00022832"/>
    </source>
</evidence>
<dbReference type="GO" id="GO:0019367">
    <property type="term" value="P:fatty acid elongation, saturated fatty acid"/>
    <property type="evidence" value="ECO:0007669"/>
    <property type="project" value="TreeGrafter"/>
</dbReference>
<dbReference type="GO" id="GO:0034625">
    <property type="term" value="P:fatty acid elongation, monounsaturated fatty acid"/>
    <property type="evidence" value="ECO:0007669"/>
    <property type="project" value="TreeGrafter"/>
</dbReference>
<feature type="transmembrane region" description="Helical" evidence="10">
    <location>
        <begin position="73"/>
        <end position="90"/>
    </location>
</feature>
<dbReference type="InterPro" id="IPR002076">
    <property type="entry name" value="ELO_fam"/>
</dbReference>
<keyword evidence="5 10" id="KW-0276">Fatty acid metabolism</keyword>
<dbReference type="GO" id="GO:0009922">
    <property type="term" value="F:fatty acid elongase activity"/>
    <property type="evidence" value="ECO:0007669"/>
    <property type="project" value="UniProtKB-EC"/>
</dbReference>
<organism evidence="12 13">
    <name type="scientific">Euphydryas editha</name>
    <name type="common">Edith's checkerspot</name>
    <dbReference type="NCBI Taxonomy" id="104508"/>
    <lineage>
        <taxon>Eukaryota</taxon>
        <taxon>Metazoa</taxon>
        <taxon>Ecdysozoa</taxon>
        <taxon>Arthropoda</taxon>
        <taxon>Hexapoda</taxon>
        <taxon>Insecta</taxon>
        <taxon>Pterygota</taxon>
        <taxon>Neoptera</taxon>
        <taxon>Endopterygota</taxon>
        <taxon>Lepidoptera</taxon>
        <taxon>Glossata</taxon>
        <taxon>Ditrysia</taxon>
        <taxon>Papilionoidea</taxon>
        <taxon>Nymphalidae</taxon>
        <taxon>Nymphalinae</taxon>
        <taxon>Euphydryas</taxon>
    </lineage>
</organism>
<feature type="transmembrane region" description="Helical" evidence="10">
    <location>
        <begin position="178"/>
        <end position="200"/>
    </location>
</feature>
<dbReference type="Proteomes" id="UP001153954">
    <property type="component" value="Unassembled WGS sequence"/>
</dbReference>
<comment type="caution">
    <text evidence="12">The sequence shown here is derived from an EMBL/GenBank/DDBJ whole genome shotgun (WGS) entry which is preliminary data.</text>
</comment>
<feature type="transmembrane region" description="Helical" evidence="10">
    <location>
        <begin position="122"/>
        <end position="142"/>
    </location>
</feature>
<dbReference type="GO" id="GO:0030148">
    <property type="term" value="P:sphingolipid biosynthetic process"/>
    <property type="evidence" value="ECO:0007669"/>
    <property type="project" value="TreeGrafter"/>
</dbReference>
<evidence type="ECO:0000256" key="2">
    <source>
        <dbReference type="ARBA" id="ARBA00022516"/>
    </source>
</evidence>
<keyword evidence="7 10" id="KW-0443">Lipid metabolism</keyword>
<keyword evidence="13" id="KW-1185">Reference proteome</keyword>
<evidence type="ECO:0000256" key="7">
    <source>
        <dbReference type="ARBA" id="ARBA00023098"/>
    </source>
</evidence>
<feature type="transmembrane region" description="Helical" evidence="10">
    <location>
        <begin position="154"/>
        <end position="172"/>
    </location>
</feature>
<dbReference type="AlphaFoldDB" id="A0AAU9V9Q6"/>
<keyword evidence="6 10" id="KW-1133">Transmembrane helix</keyword>
<dbReference type="GO" id="GO:0034626">
    <property type="term" value="P:fatty acid elongation, polyunsaturated fatty acid"/>
    <property type="evidence" value="ECO:0007669"/>
    <property type="project" value="TreeGrafter"/>
</dbReference>
<comment type="catalytic activity">
    <reaction evidence="10">
        <text>a very-long-chain acyl-CoA + malonyl-CoA + H(+) = a very-long-chain 3-oxoacyl-CoA + CO2 + CoA</text>
        <dbReference type="Rhea" id="RHEA:32727"/>
        <dbReference type="ChEBI" id="CHEBI:15378"/>
        <dbReference type="ChEBI" id="CHEBI:16526"/>
        <dbReference type="ChEBI" id="CHEBI:57287"/>
        <dbReference type="ChEBI" id="CHEBI:57384"/>
        <dbReference type="ChEBI" id="CHEBI:90725"/>
        <dbReference type="ChEBI" id="CHEBI:90736"/>
        <dbReference type="EC" id="2.3.1.199"/>
    </reaction>
</comment>
<evidence type="ECO:0000256" key="1">
    <source>
        <dbReference type="ARBA" id="ARBA00004141"/>
    </source>
</evidence>
<accession>A0AAU9V9Q6</accession>
<evidence type="ECO:0000256" key="4">
    <source>
        <dbReference type="ARBA" id="ARBA00022692"/>
    </source>
</evidence>
<evidence type="ECO:0000256" key="10">
    <source>
        <dbReference type="RuleBase" id="RU361115"/>
    </source>
</evidence>
<name>A0AAU9V9Q6_EUPED</name>
<keyword evidence="3 10" id="KW-0808">Transferase</keyword>
<dbReference type="PANTHER" id="PTHR11157:SF28">
    <property type="entry name" value="ELONGATION OF VERY LONG CHAIN FATTY ACIDS PROTEIN"/>
    <property type="match status" value="1"/>
</dbReference>
<dbReference type="GO" id="GO:0005789">
    <property type="term" value="C:endoplasmic reticulum membrane"/>
    <property type="evidence" value="ECO:0007669"/>
    <property type="project" value="TreeGrafter"/>
</dbReference>
<evidence type="ECO:0000256" key="11">
    <source>
        <dbReference type="SAM" id="MobiDB-lite"/>
    </source>
</evidence>
<dbReference type="Pfam" id="PF01151">
    <property type="entry name" value="ELO"/>
    <property type="match status" value="1"/>
</dbReference>
<evidence type="ECO:0000256" key="6">
    <source>
        <dbReference type="ARBA" id="ARBA00022989"/>
    </source>
</evidence>
<protein>
    <recommendedName>
        <fullName evidence="10">Elongation of very long chain fatty acids protein</fullName>
        <ecNumber evidence="10">2.3.1.199</ecNumber>
    </recommendedName>
    <alternativeName>
        <fullName evidence="10">Very-long-chain 3-oxoacyl-CoA synthase</fullName>
    </alternativeName>
</protein>
<keyword evidence="4 10" id="KW-0812">Transmembrane</keyword>
<evidence type="ECO:0000313" key="12">
    <source>
        <dbReference type="EMBL" id="CAH2108756.1"/>
    </source>
</evidence>
<dbReference type="GO" id="GO:0042761">
    <property type="term" value="P:very long-chain fatty acid biosynthetic process"/>
    <property type="evidence" value="ECO:0007669"/>
    <property type="project" value="TreeGrafter"/>
</dbReference>
<dbReference type="EC" id="2.3.1.199" evidence="10"/>
<proteinExistence type="inferred from homology"/>
<evidence type="ECO:0000256" key="8">
    <source>
        <dbReference type="ARBA" id="ARBA00023136"/>
    </source>
</evidence>
<comment type="subcellular location">
    <subcellularLocation>
        <location evidence="1">Membrane</location>
        <topology evidence="1">Multi-pass membrane protein</topology>
    </subcellularLocation>
</comment>
<comment type="similarity">
    <text evidence="10">Belongs to the ELO family.</text>
</comment>
<dbReference type="PANTHER" id="PTHR11157">
    <property type="entry name" value="FATTY ACID ACYL TRANSFERASE-RELATED"/>
    <property type="match status" value="1"/>
</dbReference>
<feature type="compositionally biased region" description="Polar residues" evidence="11">
    <location>
        <begin position="324"/>
        <end position="338"/>
    </location>
</feature>
<dbReference type="EMBL" id="CAKOGL010000034">
    <property type="protein sequence ID" value="CAH2108756.1"/>
    <property type="molecule type" value="Genomic_DNA"/>
</dbReference>
<evidence type="ECO:0000256" key="3">
    <source>
        <dbReference type="ARBA" id="ARBA00022679"/>
    </source>
</evidence>
<keyword evidence="2 10" id="KW-0444">Lipid biosynthesis</keyword>
<feature type="compositionally biased region" description="Basic and acidic residues" evidence="11">
    <location>
        <begin position="312"/>
        <end position="323"/>
    </location>
</feature>
<keyword evidence="8 10" id="KW-0472">Membrane</keyword>
<keyword evidence="9 10" id="KW-0275">Fatty acid biosynthesis</keyword>
<feature type="transmembrane region" description="Helical" evidence="10">
    <location>
        <begin position="34"/>
        <end position="53"/>
    </location>
</feature>
<evidence type="ECO:0000313" key="13">
    <source>
        <dbReference type="Proteomes" id="UP001153954"/>
    </source>
</evidence>
<sequence>MDLTNKKIECPLENSVDLFYAHLYNVRAPLTKDWFLVGKPLNLVVILASYLYFCKTLGPWYMKDKKPYKLKTVIKIYNFFQIFISLYLFYEGTRYVFFTDFNFRCQGLNDPNSPEAKQIAKAVWMFYIVKIIDLMDTVFFVLRKSNRQITQLHLHHHTLMPIVSWIAVTYIPGGQGVLVGHINSLVHAVMYTYYLIAGLGDKYKKYLWWKKYLTMLQLVQFALIGVHSTNSLFYSCANGWCQSTVPEDNASGWRQHLVSVYGASERCQRTTPKDSASGWCQCSAPEVSASGRCQQTIGGCRQRALSGTEQTKPAKDAGRKKEQQTVPLESTVGSETTS</sequence>
<gene>
    <name evidence="12" type="ORF">EEDITHA_LOCUS22663</name>
</gene>
<reference evidence="12" key="1">
    <citation type="submission" date="2022-03" db="EMBL/GenBank/DDBJ databases">
        <authorList>
            <person name="Tunstrom K."/>
        </authorList>
    </citation>
    <scope>NUCLEOTIDE SEQUENCE</scope>
</reference>
<feature type="region of interest" description="Disordered" evidence="11">
    <location>
        <begin position="303"/>
        <end position="338"/>
    </location>
</feature>
<evidence type="ECO:0000256" key="9">
    <source>
        <dbReference type="ARBA" id="ARBA00023160"/>
    </source>
</evidence>